<dbReference type="AlphaFoldDB" id="A0A3N4MBH0"/>
<evidence type="ECO:0008006" key="3">
    <source>
        <dbReference type="Google" id="ProtNLM"/>
    </source>
</evidence>
<organism evidence="1 2">
    <name type="scientific">Chitinophaga barathri</name>
    <dbReference type="NCBI Taxonomy" id="1647451"/>
    <lineage>
        <taxon>Bacteria</taxon>
        <taxon>Pseudomonadati</taxon>
        <taxon>Bacteroidota</taxon>
        <taxon>Chitinophagia</taxon>
        <taxon>Chitinophagales</taxon>
        <taxon>Chitinophagaceae</taxon>
        <taxon>Chitinophaga</taxon>
    </lineage>
</organism>
<evidence type="ECO:0000313" key="1">
    <source>
        <dbReference type="EMBL" id="RPD41182.1"/>
    </source>
</evidence>
<protein>
    <recommendedName>
        <fullName evidence="3">DUF4397 domain-containing protein</fullName>
    </recommendedName>
</protein>
<sequence length="278" mass="30563">MKSHHYILAFLLVACNPSKEADSITTPDASVNYFNASEGISIFPGIKAVYVDVMDTTKVNPIQFTGVTSIGETYPALQSPGPSGTAGILPLRQSPGMHRFIYTNGKKQVLADTTFNLTPGEKHTFYAYDDADSLLHRSHVLHIVENTSAGEDECRFRLLHLSSDFGELHCYYIKEDGTKVFPSSLPQKMKHGSYSDFIQVDTSAVGTDGNAYLQFFTGTDTATARATATIPYRKGRSYAVVVKGIVTQKYVPYKDPASPDPIFVQVYANVLARVRTIN</sequence>
<gene>
    <name evidence="1" type="ORF">EG028_10900</name>
</gene>
<dbReference type="RefSeq" id="WP_120516514.1">
    <property type="nucleotide sequence ID" value="NZ_QXZY01000006.1"/>
</dbReference>
<proteinExistence type="predicted"/>
<dbReference type="PROSITE" id="PS51257">
    <property type="entry name" value="PROKAR_LIPOPROTEIN"/>
    <property type="match status" value="1"/>
</dbReference>
<comment type="caution">
    <text evidence="1">The sequence shown here is derived from an EMBL/GenBank/DDBJ whole genome shotgun (WGS) entry which is preliminary data.</text>
</comment>
<keyword evidence="2" id="KW-1185">Reference proteome</keyword>
<dbReference type="Proteomes" id="UP000279089">
    <property type="component" value="Unassembled WGS sequence"/>
</dbReference>
<reference evidence="2" key="1">
    <citation type="submission" date="2018-11" db="EMBL/GenBank/DDBJ databases">
        <title>Chitinophaga lutea sp.nov., isolate from arsenic contaminated soil.</title>
        <authorList>
            <person name="Zong Y."/>
        </authorList>
    </citation>
    <scope>NUCLEOTIDE SEQUENCE [LARGE SCALE GENOMIC DNA]</scope>
    <source>
        <strain evidence="2">YLT18</strain>
    </source>
</reference>
<name>A0A3N4MBH0_9BACT</name>
<accession>A0A3N4MBH0</accession>
<evidence type="ECO:0000313" key="2">
    <source>
        <dbReference type="Proteomes" id="UP000279089"/>
    </source>
</evidence>
<dbReference type="EMBL" id="RMBX01000005">
    <property type="protein sequence ID" value="RPD41182.1"/>
    <property type="molecule type" value="Genomic_DNA"/>
</dbReference>